<dbReference type="EMBL" id="JAIFTL010000409">
    <property type="protein sequence ID" value="KAG9319616.1"/>
    <property type="molecule type" value="Genomic_DNA"/>
</dbReference>
<evidence type="ECO:0000256" key="8">
    <source>
        <dbReference type="ARBA" id="ARBA00022989"/>
    </source>
</evidence>
<dbReference type="InterPro" id="IPR008271">
    <property type="entry name" value="Ser/Thr_kinase_AS"/>
</dbReference>
<feature type="compositionally biased region" description="Low complexity" evidence="14">
    <location>
        <begin position="362"/>
        <end position="378"/>
    </location>
</feature>
<feature type="region of interest" description="Disordered" evidence="14">
    <location>
        <begin position="167"/>
        <end position="232"/>
    </location>
</feature>
<dbReference type="Gene3D" id="1.20.5.340">
    <property type="match status" value="1"/>
</dbReference>
<dbReference type="GO" id="GO:0005524">
    <property type="term" value="F:ATP binding"/>
    <property type="evidence" value="ECO:0007669"/>
    <property type="project" value="UniProtKB-UniRule"/>
</dbReference>
<feature type="coiled-coil region" evidence="13">
    <location>
        <begin position="1001"/>
        <end position="1028"/>
    </location>
</feature>
<keyword evidence="10" id="KW-0496">Mitochondrion</keyword>
<dbReference type="InterPro" id="IPR000719">
    <property type="entry name" value="Prot_kinase_dom"/>
</dbReference>
<feature type="region of interest" description="Disordered" evidence="14">
    <location>
        <begin position="341"/>
        <end position="398"/>
    </location>
</feature>
<dbReference type="GO" id="GO:0004672">
    <property type="term" value="F:protein kinase activity"/>
    <property type="evidence" value="ECO:0007669"/>
    <property type="project" value="InterPro"/>
</dbReference>
<evidence type="ECO:0000313" key="17">
    <source>
        <dbReference type="EMBL" id="KAG9319616.1"/>
    </source>
</evidence>
<dbReference type="SUPFAM" id="SSF56112">
    <property type="entry name" value="Protein kinase-like (PK-like)"/>
    <property type="match status" value="1"/>
</dbReference>
<accession>A0A9P7ZZ94</accession>
<evidence type="ECO:0000256" key="13">
    <source>
        <dbReference type="SAM" id="Coils"/>
    </source>
</evidence>
<reference evidence="17" key="1">
    <citation type="submission" date="2021-07" db="EMBL/GenBank/DDBJ databases">
        <title>Draft genome of Mortierella alpina, strain LL118, isolated from an aspen leaf litter sample.</title>
        <authorList>
            <person name="Yang S."/>
            <person name="Vinatzer B.A."/>
        </authorList>
    </citation>
    <scope>NUCLEOTIDE SEQUENCE</scope>
    <source>
        <strain evidence="17">LL118</strain>
    </source>
</reference>
<comment type="similarity">
    <text evidence="3">Belongs to the CCDC90 family.</text>
</comment>
<dbReference type="PROSITE" id="PS00107">
    <property type="entry name" value="PROTEIN_KINASE_ATP"/>
    <property type="match status" value="1"/>
</dbReference>
<dbReference type="InterPro" id="IPR011009">
    <property type="entry name" value="Kinase-like_dom_sf"/>
</dbReference>
<evidence type="ECO:0000259" key="16">
    <source>
        <dbReference type="PROSITE" id="PS50011"/>
    </source>
</evidence>
<evidence type="ECO:0000256" key="4">
    <source>
        <dbReference type="ARBA" id="ARBA00022692"/>
    </source>
</evidence>
<sequence length="1099" mass="122133">MLVSQPIAINTSTTPSAFKRILAVSPLVRSSSSLEEEGNSDMPAAVAVDQQNQVQTQSRHTTHVLDNASSRLVVASQITQEPLEDEYTDDNGDVSSLEQASDFENERQNSGSSSITHAYPSSGLHSPSPSPMYLHAHYTASDSSHPQLTRTNTETTEVLMSVPASIEASRQNSDDEDDSHPHGHHHHHHHHHAHPHGPHHYHYDPSSIQERTQRRQQLTPRLQQQAQVVSDKKDLVVDQLQDTPELAVDTAPVTAKETAVPESPTSSGPTQPIVIAKASTTAVLAASPTTSLPAFSPSSPSRKLSFFAKRRDSKLSRKRSARETSHGIFHDLKRFLKVRTTSPTLSPSSPPKHSDNHFEPLSPKMKTSSTSGSTSSQESKQHHHHHHYHHHGPHGNAIETNLRKKYGKMGKVIGSGAGGTVRLIRRESDKKTYAIKQFRKRKPTEKERDYVKKVTSEYCLGSTFHHPNIIETLDIIQEADNIYEVMEFAKYELFSSVMSGAMGRDEIACCFKGVCNGVAYLHEMGVAHRDLKLDNCVMSEKGIVKIIDFGCSMVYQLPFEKQIQMARGVSGSDPYIAPEVLTTDEHDPRLADVWSLGIIFVCMTLRRFPWKMAKNEIDPSFEAYANASGSGKARLLKLMPRESRAILGRMLEVDPSKRVLMPEVLEDEWVKSIDACTMEYMCPYHPHHLGDDASVVSNPNPRPRPQQPEEATAETETETEVESEDGKVKVSTAAAAATVAAAAEIHSISPSLVSIQVPVAPVQCSFIGTQLTHAPITRLTRKQEPRPRPDTRDIPRTHLEFGKRKPIAGMLAGRIPQRALTGGASMANHRDMACIRNAGRSVALRTLMRRNYAAGSSSPLCSISPTTYNLSHPMAPSTLSVKLFNSTIRTRIVTGTKCAPTMSWSQIRPFSASGPALNDNGHHFDTHRFVEKLEREGFSRQQSEAIMNALDEVVTESMDNLTKNMVTKADQDKTVYTYKVDFAALKSELQMLEKNDFSLTNTNNERLVSEIEKLRQRLREEVARTQAGVRLDLNLEKGRIRDEAATQELKVRATEERIEQEIAGLRTQMETIKLQTLQYMIGTITGAGALILAYLRMFK</sequence>
<dbReference type="GO" id="GO:0005739">
    <property type="term" value="C:mitochondrion"/>
    <property type="evidence" value="ECO:0007669"/>
    <property type="project" value="UniProtKB-SubCell"/>
</dbReference>
<keyword evidence="11 15" id="KW-0472">Membrane</keyword>
<evidence type="ECO:0000256" key="7">
    <source>
        <dbReference type="ARBA" id="ARBA00022946"/>
    </source>
</evidence>
<feature type="region of interest" description="Disordered" evidence="14">
    <location>
        <begin position="100"/>
        <end position="136"/>
    </location>
</feature>
<dbReference type="PANTHER" id="PTHR14360">
    <property type="entry name" value="PROTEIN FMP32, MITOCHONDRIAL"/>
    <property type="match status" value="1"/>
</dbReference>
<dbReference type="GO" id="GO:0033617">
    <property type="term" value="P:mitochondrial respiratory chain complex IV assembly"/>
    <property type="evidence" value="ECO:0007669"/>
    <property type="project" value="TreeGrafter"/>
</dbReference>
<dbReference type="GO" id="GO:0016020">
    <property type="term" value="C:membrane"/>
    <property type="evidence" value="ECO:0007669"/>
    <property type="project" value="UniProtKB-SubCell"/>
</dbReference>
<keyword evidence="8 15" id="KW-1133">Transmembrane helix</keyword>
<dbReference type="FunFam" id="1.20.5.340:FF:000018">
    <property type="entry name" value="Mitochondrial protein FMP32"/>
    <property type="match status" value="1"/>
</dbReference>
<evidence type="ECO:0000256" key="1">
    <source>
        <dbReference type="ARBA" id="ARBA00004167"/>
    </source>
</evidence>
<feature type="transmembrane region" description="Helical" evidence="15">
    <location>
        <begin position="1077"/>
        <end position="1095"/>
    </location>
</feature>
<dbReference type="Pfam" id="PF07798">
    <property type="entry name" value="CCDC90-like"/>
    <property type="match status" value="1"/>
</dbReference>
<dbReference type="PANTHER" id="PTHR14360:SF1">
    <property type="entry name" value="PROTEIN FMP32, MITOCHONDRIAL"/>
    <property type="match status" value="1"/>
</dbReference>
<dbReference type="Pfam" id="PF00069">
    <property type="entry name" value="Pkinase"/>
    <property type="match status" value="1"/>
</dbReference>
<keyword evidence="7" id="KW-0809">Transit peptide</keyword>
<feature type="region of interest" description="Disordered" evidence="14">
    <location>
        <begin position="692"/>
        <end position="727"/>
    </location>
</feature>
<feature type="compositionally biased region" description="Basic residues" evidence="14">
    <location>
        <begin position="182"/>
        <end position="200"/>
    </location>
</feature>
<feature type="compositionally biased region" description="Acidic residues" evidence="14">
    <location>
        <begin position="711"/>
        <end position="723"/>
    </location>
</feature>
<protein>
    <recommendedName>
        <fullName evidence="16">Protein kinase domain-containing protein</fullName>
    </recommendedName>
</protein>
<feature type="compositionally biased region" description="Low complexity" evidence="14">
    <location>
        <begin position="215"/>
        <end position="227"/>
    </location>
</feature>
<comment type="subcellular location">
    <subcellularLocation>
        <location evidence="1">Membrane</location>
        <topology evidence="1">Single-pass membrane protein</topology>
    </subcellularLocation>
    <subcellularLocation>
        <location evidence="2">Mitochondrion</location>
    </subcellularLocation>
</comment>
<dbReference type="Proteomes" id="UP000717515">
    <property type="component" value="Unassembled WGS sequence"/>
</dbReference>
<feature type="compositionally biased region" description="Basic residues" evidence="14">
    <location>
        <begin position="381"/>
        <end position="393"/>
    </location>
</feature>
<organism evidence="17 18">
    <name type="scientific">Mortierella alpina</name>
    <name type="common">Oleaginous fungus</name>
    <name type="synonym">Mortierella renispora</name>
    <dbReference type="NCBI Taxonomy" id="64518"/>
    <lineage>
        <taxon>Eukaryota</taxon>
        <taxon>Fungi</taxon>
        <taxon>Fungi incertae sedis</taxon>
        <taxon>Mucoromycota</taxon>
        <taxon>Mortierellomycotina</taxon>
        <taxon>Mortierellomycetes</taxon>
        <taxon>Mortierellales</taxon>
        <taxon>Mortierellaceae</taxon>
        <taxon>Mortierella</taxon>
    </lineage>
</organism>
<evidence type="ECO:0000256" key="12">
    <source>
        <dbReference type="PROSITE-ProRule" id="PRU10141"/>
    </source>
</evidence>
<evidence type="ECO:0000256" key="11">
    <source>
        <dbReference type="ARBA" id="ARBA00023136"/>
    </source>
</evidence>
<dbReference type="InterPro" id="IPR024461">
    <property type="entry name" value="CCDC90-like"/>
</dbReference>
<evidence type="ECO:0000256" key="15">
    <source>
        <dbReference type="SAM" id="Phobius"/>
    </source>
</evidence>
<dbReference type="InterPro" id="IPR017441">
    <property type="entry name" value="Protein_kinase_ATP_BS"/>
</dbReference>
<evidence type="ECO:0000256" key="3">
    <source>
        <dbReference type="ARBA" id="ARBA00007224"/>
    </source>
</evidence>
<evidence type="ECO:0000256" key="9">
    <source>
        <dbReference type="ARBA" id="ARBA00023054"/>
    </source>
</evidence>
<evidence type="ECO:0000256" key="2">
    <source>
        <dbReference type="ARBA" id="ARBA00004173"/>
    </source>
</evidence>
<dbReference type="CDD" id="cd13994">
    <property type="entry name" value="STKc_HAL4_like"/>
    <property type="match status" value="1"/>
</dbReference>
<name>A0A9P7ZZ94_MORAP</name>
<dbReference type="PROSITE" id="PS50011">
    <property type="entry name" value="PROTEIN_KINASE_DOM"/>
    <property type="match status" value="1"/>
</dbReference>
<feature type="binding site" evidence="12">
    <location>
        <position position="436"/>
    </location>
    <ligand>
        <name>ATP</name>
        <dbReference type="ChEBI" id="CHEBI:30616"/>
    </ligand>
</feature>
<evidence type="ECO:0000256" key="5">
    <source>
        <dbReference type="ARBA" id="ARBA00022741"/>
    </source>
</evidence>
<evidence type="ECO:0000256" key="10">
    <source>
        <dbReference type="ARBA" id="ARBA00023128"/>
    </source>
</evidence>
<comment type="caution">
    <text evidence="17">The sequence shown here is derived from an EMBL/GenBank/DDBJ whole genome shotgun (WGS) entry which is preliminary data.</text>
</comment>
<dbReference type="Gene3D" id="1.10.510.10">
    <property type="entry name" value="Transferase(Phosphotransferase) domain 1"/>
    <property type="match status" value="1"/>
</dbReference>
<evidence type="ECO:0000256" key="14">
    <source>
        <dbReference type="SAM" id="MobiDB-lite"/>
    </source>
</evidence>
<gene>
    <name evidence="17" type="ORF">KVV02_008393</name>
</gene>
<keyword evidence="5 12" id="KW-0547">Nucleotide-binding</keyword>
<dbReference type="SMART" id="SM00220">
    <property type="entry name" value="S_TKc"/>
    <property type="match status" value="1"/>
</dbReference>
<feature type="domain" description="Protein kinase" evidence="16">
    <location>
        <begin position="407"/>
        <end position="670"/>
    </location>
</feature>
<evidence type="ECO:0000313" key="18">
    <source>
        <dbReference type="Proteomes" id="UP000717515"/>
    </source>
</evidence>
<dbReference type="AlphaFoldDB" id="A0A9P7ZZ94"/>
<keyword evidence="9 13" id="KW-0175">Coiled coil</keyword>
<keyword evidence="4 15" id="KW-0812">Transmembrane</keyword>
<feature type="region of interest" description="Disordered" evidence="14">
    <location>
        <begin position="251"/>
        <end position="271"/>
    </location>
</feature>
<keyword evidence="6 12" id="KW-0067">ATP-binding</keyword>
<dbReference type="PROSITE" id="PS00108">
    <property type="entry name" value="PROTEIN_KINASE_ST"/>
    <property type="match status" value="1"/>
</dbReference>
<proteinExistence type="inferred from homology"/>
<evidence type="ECO:0000256" key="6">
    <source>
        <dbReference type="ARBA" id="ARBA00022840"/>
    </source>
</evidence>